<feature type="compositionally biased region" description="Polar residues" evidence="1">
    <location>
        <begin position="1"/>
        <end position="14"/>
    </location>
</feature>
<dbReference type="EMBL" id="GL883135">
    <property type="protein sequence ID" value="EGG01809.1"/>
    <property type="molecule type" value="Genomic_DNA"/>
</dbReference>
<gene>
    <name evidence="2" type="ORF">MELLADRAFT_91894</name>
</gene>
<protein>
    <submittedName>
        <fullName evidence="2">Uncharacterized protein</fullName>
    </submittedName>
</protein>
<proteinExistence type="predicted"/>
<feature type="region of interest" description="Disordered" evidence="1">
    <location>
        <begin position="1"/>
        <end position="31"/>
    </location>
</feature>
<accession>F4S0R5</accession>
<keyword evidence="3" id="KW-1185">Reference proteome</keyword>
<dbReference type="Proteomes" id="UP000001072">
    <property type="component" value="Unassembled WGS sequence"/>
</dbReference>
<organism evidence="3">
    <name type="scientific">Melampsora larici-populina (strain 98AG31 / pathotype 3-4-7)</name>
    <name type="common">Poplar leaf rust fungus</name>
    <dbReference type="NCBI Taxonomy" id="747676"/>
    <lineage>
        <taxon>Eukaryota</taxon>
        <taxon>Fungi</taxon>
        <taxon>Dikarya</taxon>
        <taxon>Basidiomycota</taxon>
        <taxon>Pucciniomycotina</taxon>
        <taxon>Pucciniomycetes</taxon>
        <taxon>Pucciniales</taxon>
        <taxon>Melampsoraceae</taxon>
        <taxon>Melampsora</taxon>
    </lineage>
</organism>
<evidence type="ECO:0000313" key="3">
    <source>
        <dbReference type="Proteomes" id="UP000001072"/>
    </source>
</evidence>
<dbReference type="AlphaFoldDB" id="F4S0R5"/>
<evidence type="ECO:0000313" key="2">
    <source>
        <dbReference type="EMBL" id="EGG01809.1"/>
    </source>
</evidence>
<dbReference type="InParanoid" id="F4S0R5"/>
<dbReference type="GeneID" id="18936053"/>
<name>F4S0R5_MELLP</name>
<dbReference type="VEuPathDB" id="FungiDB:MELLADRAFT_91894"/>
<dbReference type="RefSeq" id="XP_007414909.1">
    <property type="nucleotide sequence ID" value="XM_007414847.1"/>
</dbReference>
<reference evidence="3" key="1">
    <citation type="journal article" date="2011" name="Proc. Natl. Acad. Sci. U.S.A.">
        <title>Obligate biotrophy features unraveled by the genomic analysis of rust fungi.</title>
        <authorList>
            <person name="Duplessis S."/>
            <person name="Cuomo C.A."/>
            <person name="Lin Y.-C."/>
            <person name="Aerts A."/>
            <person name="Tisserant E."/>
            <person name="Veneault-Fourrey C."/>
            <person name="Joly D.L."/>
            <person name="Hacquard S."/>
            <person name="Amselem J."/>
            <person name="Cantarel B.L."/>
            <person name="Chiu R."/>
            <person name="Coutinho P.M."/>
            <person name="Feau N."/>
            <person name="Field M."/>
            <person name="Frey P."/>
            <person name="Gelhaye E."/>
            <person name="Goldberg J."/>
            <person name="Grabherr M.G."/>
            <person name="Kodira C.D."/>
            <person name="Kohler A."/>
            <person name="Kuees U."/>
            <person name="Lindquist E.A."/>
            <person name="Lucas S.M."/>
            <person name="Mago R."/>
            <person name="Mauceli E."/>
            <person name="Morin E."/>
            <person name="Murat C."/>
            <person name="Pangilinan J.L."/>
            <person name="Park R."/>
            <person name="Pearson M."/>
            <person name="Quesneville H."/>
            <person name="Rouhier N."/>
            <person name="Sakthikumar S."/>
            <person name="Salamov A.A."/>
            <person name="Schmutz J."/>
            <person name="Selles B."/>
            <person name="Shapiro H."/>
            <person name="Tanguay P."/>
            <person name="Tuskan G.A."/>
            <person name="Henrissat B."/>
            <person name="Van de Peer Y."/>
            <person name="Rouze P."/>
            <person name="Ellis J.G."/>
            <person name="Dodds P.N."/>
            <person name="Schein J.E."/>
            <person name="Zhong S."/>
            <person name="Hamelin R.C."/>
            <person name="Grigoriev I.V."/>
            <person name="Szabo L.J."/>
            <person name="Martin F."/>
        </authorList>
    </citation>
    <scope>NUCLEOTIDE SEQUENCE [LARGE SCALE GENOMIC DNA]</scope>
    <source>
        <strain evidence="3">98AG31 / pathotype 3-4-7</strain>
    </source>
</reference>
<dbReference type="OrthoDB" id="2503450at2759"/>
<dbReference type="KEGG" id="mlr:MELLADRAFT_91894"/>
<dbReference type="HOGENOM" id="CLU_960027_0_0_1"/>
<evidence type="ECO:0000256" key="1">
    <source>
        <dbReference type="SAM" id="MobiDB-lite"/>
    </source>
</evidence>
<sequence>MGQSAVSNGGNSYKNRCGKPYEPSAPALTIQGQFPSPQMSRGRRLEFGCTPAIQPYISTDNESTIYMVVDAVLTQYETTRSIEISPETSELQVVVINTNTSKAVASGMVKVHTLGNQMKFSFKDLGEPSMKAYNLICQAYVNEQWITEASTSVKYLPSNLQKGIASVVRMNAESGTLMVTDEGGEMMPFIPFGFFATYENYLDSPNLSQIILDMQSRGIGQFQNSEAELTRAEHYSIAISVNTVQPVVREPSVTDLGKLASVLSNFSRAGMWIQYDMTRSFKNTKHFFLD</sequence>